<organism evidence="1 2">
    <name type="scientific">Vibrio cholerae serotype O1 (strain ATCC 39541 / Classical Ogawa 395 / O395)</name>
    <dbReference type="NCBI Taxonomy" id="345073"/>
    <lineage>
        <taxon>Bacteria</taxon>
        <taxon>Pseudomonadati</taxon>
        <taxon>Pseudomonadota</taxon>
        <taxon>Gammaproteobacteria</taxon>
        <taxon>Vibrionales</taxon>
        <taxon>Vibrionaceae</taxon>
        <taxon>Vibrio</taxon>
    </lineage>
</organism>
<sequence>MKKLLMVLTVMIALVGCDDATKAIDGAQAAANKAVDNLQQKADSLNLQDLNLDVIGDATQKAQEFTQSIDLLINTDFTDHQAVVAATEKISNSYSCLVDVSSEATAENLLDKIVSSVKNDQVLAIIEKGVAQAKTAKECVM</sequence>
<gene>
    <name evidence="1" type="ordered locus">VC0395_0864</name>
</gene>
<dbReference type="OrthoDB" id="5817001at2"/>
<evidence type="ECO:0000313" key="1">
    <source>
        <dbReference type="EMBL" id="ABQ19086.1"/>
    </source>
</evidence>
<dbReference type="PROSITE" id="PS51257">
    <property type="entry name" value="PROKAR_LIPOPROTEIN"/>
    <property type="match status" value="1"/>
</dbReference>
<protein>
    <submittedName>
        <fullName evidence="1">Lipoprotein</fullName>
    </submittedName>
</protein>
<dbReference type="PATRIC" id="fig|345073.21.peg.3153"/>
<dbReference type="Proteomes" id="UP000000249">
    <property type="component" value="Chromosome 2"/>
</dbReference>
<proteinExistence type="predicted"/>
<evidence type="ECO:0000313" key="2">
    <source>
        <dbReference type="Proteomes" id="UP000000249"/>
    </source>
</evidence>
<dbReference type="KEGG" id="vco:VC0395_0864"/>
<keyword evidence="1" id="KW-0449">Lipoprotein</keyword>
<dbReference type="AlphaFoldDB" id="A0A0H3AFM8"/>
<dbReference type="RefSeq" id="WP_000735184.1">
    <property type="nucleotide sequence ID" value="NC_009456.1"/>
</dbReference>
<accession>A0A0H3AFM8</accession>
<dbReference type="KEGG" id="vcr:VC395_A0399"/>
<reference evidence="1 2" key="1">
    <citation type="submission" date="2007-03" db="EMBL/GenBank/DDBJ databases">
        <authorList>
            <person name="Heidelberg J."/>
        </authorList>
    </citation>
    <scope>NUCLEOTIDE SEQUENCE [LARGE SCALE GENOMIC DNA]</scope>
    <source>
        <strain evidence="2">ATCC 39541 / Classical Ogawa 395 / O395</strain>
    </source>
</reference>
<dbReference type="eggNOG" id="ENOG5034234">
    <property type="taxonomic scope" value="Bacteria"/>
</dbReference>
<dbReference type="EMBL" id="CP000626">
    <property type="protein sequence ID" value="ABQ19086.1"/>
    <property type="molecule type" value="Genomic_DNA"/>
</dbReference>
<name>A0A0H3AFM8_VIBC3</name>